<evidence type="ECO:0000313" key="2">
    <source>
        <dbReference type="EMBL" id="TMS32730.1"/>
    </source>
</evidence>
<keyword evidence="3" id="KW-1185">Reference proteome</keyword>
<dbReference type="EMBL" id="AZBU02000001">
    <property type="protein sequence ID" value="TMS32730.1"/>
    <property type="molecule type" value="Genomic_DNA"/>
</dbReference>
<evidence type="ECO:0000256" key="1">
    <source>
        <dbReference type="SAM" id="Phobius"/>
    </source>
</evidence>
<reference evidence="2 3" key="2">
    <citation type="journal article" date="2019" name="G3 (Bethesda)">
        <title>Hybrid Assembly of the Genome of the Entomopathogenic Nematode Steinernema carpocapsae Identifies the X-Chromosome.</title>
        <authorList>
            <person name="Serra L."/>
            <person name="Macchietto M."/>
            <person name="Macias-Munoz A."/>
            <person name="McGill C.J."/>
            <person name="Rodriguez I.M."/>
            <person name="Rodriguez B."/>
            <person name="Murad R."/>
            <person name="Mortazavi A."/>
        </authorList>
    </citation>
    <scope>NUCLEOTIDE SEQUENCE [LARGE SCALE GENOMIC DNA]</scope>
    <source>
        <strain evidence="2 3">ALL</strain>
    </source>
</reference>
<keyword evidence="1" id="KW-0812">Transmembrane</keyword>
<gene>
    <name evidence="2" type="ORF">L596_000535</name>
</gene>
<keyword evidence="1" id="KW-0472">Membrane</keyword>
<evidence type="ECO:0000313" key="3">
    <source>
        <dbReference type="Proteomes" id="UP000298663"/>
    </source>
</evidence>
<sequence>MDKIMKLNWYCVHRVIHSLVSWLSDCSVAEILRSLVQIRLVGTNFRFSELCFYFDLKRDNHNSVLIFGLFLVFLNLFWKSLTAVTSTERHSQQQSGRKK</sequence>
<organism evidence="2 3">
    <name type="scientific">Steinernema carpocapsae</name>
    <name type="common">Entomopathogenic nematode</name>
    <dbReference type="NCBI Taxonomy" id="34508"/>
    <lineage>
        <taxon>Eukaryota</taxon>
        <taxon>Metazoa</taxon>
        <taxon>Ecdysozoa</taxon>
        <taxon>Nematoda</taxon>
        <taxon>Chromadorea</taxon>
        <taxon>Rhabditida</taxon>
        <taxon>Tylenchina</taxon>
        <taxon>Panagrolaimomorpha</taxon>
        <taxon>Strongyloidoidea</taxon>
        <taxon>Steinernematidae</taxon>
        <taxon>Steinernema</taxon>
    </lineage>
</organism>
<feature type="transmembrane region" description="Helical" evidence="1">
    <location>
        <begin position="64"/>
        <end position="81"/>
    </location>
</feature>
<dbReference type="AlphaFoldDB" id="A0A4U8UID3"/>
<protein>
    <submittedName>
        <fullName evidence="2">Uncharacterized protein</fullName>
    </submittedName>
</protein>
<name>A0A4U8UID3_STECR</name>
<dbReference type="Proteomes" id="UP000298663">
    <property type="component" value="Unassembled WGS sequence"/>
</dbReference>
<proteinExistence type="predicted"/>
<reference evidence="2 3" key="1">
    <citation type="journal article" date="2015" name="Genome Biol.">
        <title>Comparative genomics of Steinernema reveals deeply conserved gene regulatory networks.</title>
        <authorList>
            <person name="Dillman A.R."/>
            <person name="Macchietto M."/>
            <person name="Porter C.F."/>
            <person name="Rogers A."/>
            <person name="Williams B."/>
            <person name="Antoshechkin I."/>
            <person name="Lee M.M."/>
            <person name="Goodwin Z."/>
            <person name="Lu X."/>
            <person name="Lewis E.E."/>
            <person name="Goodrich-Blair H."/>
            <person name="Stock S.P."/>
            <person name="Adams B.J."/>
            <person name="Sternberg P.W."/>
            <person name="Mortazavi A."/>
        </authorList>
    </citation>
    <scope>NUCLEOTIDE SEQUENCE [LARGE SCALE GENOMIC DNA]</scope>
    <source>
        <strain evidence="2 3">ALL</strain>
    </source>
</reference>
<accession>A0A4U8UID3</accession>
<comment type="caution">
    <text evidence="2">The sequence shown here is derived from an EMBL/GenBank/DDBJ whole genome shotgun (WGS) entry which is preliminary data.</text>
</comment>
<keyword evidence="1" id="KW-1133">Transmembrane helix</keyword>